<dbReference type="GO" id="GO:0005813">
    <property type="term" value="C:centrosome"/>
    <property type="evidence" value="ECO:0007669"/>
    <property type="project" value="TreeGrafter"/>
</dbReference>
<keyword evidence="3" id="KW-0963">Cytoplasm</keyword>
<feature type="region of interest" description="Disordered" evidence="10">
    <location>
        <begin position="743"/>
        <end position="888"/>
    </location>
</feature>
<keyword evidence="6" id="KW-0067">ATP-binding</keyword>
<dbReference type="GO" id="GO:0000226">
    <property type="term" value="P:microtubule cytoskeleton organization"/>
    <property type="evidence" value="ECO:0007669"/>
    <property type="project" value="TreeGrafter"/>
</dbReference>
<evidence type="ECO:0000256" key="5">
    <source>
        <dbReference type="ARBA" id="ARBA00022741"/>
    </source>
</evidence>
<dbReference type="GO" id="GO:0005524">
    <property type="term" value="F:ATP binding"/>
    <property type="evidence" value="ECO:0007669"/>
    <property type="project" value="UniProtKB-KW"/>
</dbReference>
<keyword evidence="5" id="KW-0547">Nucleotide-binding</keyword>
<accession>A0A0R3TR58</accession>
<evidence type="ECO:0000256" key="3">
    <source>
        <dbReference type="ARBA" id="ARBA00022490"/>
    </source>
</evidence>
<feature type="region of interest" description="Disordered" evidence="10">
    <location>
        <begin position="205"/>
        <end position="240"/>
    </location>
</feature>
<dbReference type="PANTHER" id="PTHR12688:SF0">
    <property type="entry name" value="DYNEIN LIGHT INTERMEDIATE CHAIN"/>
    <property type="match status" value="1"/>
</dbReference>
<dbReference type="WBParaSite" id="HNAJ_0001005401-mRNA-1">
    <property type="protein sequence ID" value="HNAJ_0001005401-mRNA-1"/>
    <property type="gene ID" value="HNAJ_0001005401"/>
</dbReference>
<keyword evidence="9" id="KW-0206">Cytoskeleton</keyword>
<feature type="compositionally biased region" description="Basic and acidic residues" evidence="10">
    <location>
        <begin position="413"/>
        <end position="423"/>
    </location>
</feature>
<dbReference type="Pfam" id="PF05783">
    <property type="entry name" value="DLIC"/>
    <property type="match status" value="3"/>
</dbReference>
<keyword evidence="7" id="KW-0243">Dynein</keyword>
<reference evidence="11 12" key="2">
    <citation type="submission" date="2018-11" db="EMBL/GenBank/DDBJ databases">
        <authorList>
            <consortium name="Pathogen Informatics"/>
        </authorList>
    </citation>
    <scope>NUCLEOTIDE SEQUENCE [LARGE SCALE GENOMIC DNA]</scope>
</reference>
<feature type="region of interest" description="Disordered" evidence="10">
    <location>
        <begin position="413"/>
        <end position="438"/>
    </location>
</feature>
<dbReference type="GO" id="GO:0005874">
    <property type="term" value="C:microtubule"/>
    <property type="evidence" value="ECO:0007669"/>
    <property type="project" value="UniProtKB-KW"/>
</dbReference>
<dbReference type="PANTHER" id="PTHR12688">
    <property type="entry name" value="DYNEIN LIGHT INTERMEDIATE CHAIN"/>
    <property type="match status" value="1"/>
</dbReference>
<sequence>MLNSFSISSRSRLLREVQANAGSIHDGCGLFSSGWNLILLGHHLAGKSTLLSALKNDQSRRGKETRASFEYNYIDFKDSESENLRRISTWSLDTDAGLDKLLRYALNSRTIWNTLVLICVSFGEPWKMTKTIEKIFDFLGQYISQMDGVDFEEMQDLQNSLERHFRGYIDPAMEATTSSTPGLGITHRLSVTRKFSGVMRSEIDELSEDRAQDEESEPVHPPKWNNLHPNDSSDPDYELPPLGDGAFVKKLRVPIIIVVTKMGKERVEDEQSASKNASRDGTNISLLRDYLCHRLFGEEFSTSAQNLESKSIFIPAGWESQGKLNTLSESIPEGLRIFPSKPTIKQRIQLCNSDRGNISNANFQVYHAFEDDNTLVSGFMPPHSIHFQKKEKFIEAEEKQAFLSRMLSKLKASESRGKVEGRSESNTQEDSAPDQRTRRVLSVVDTAETRRVNLAGPTRESIGAGEASVLSTFFNTLLTKPGGGTRTNAHGRQSEYSINMDSSVLRNLRWRTRFISSGVDAEDAKVEEREESEEQSQCEEGGRGGRGEGGGEEEEQQQQRGESPIEKASSIIILVDITDQNDIQGSSKGEVSGTAEGTDLRINSEELPEMGGQAPSPIDEVKEEDKGLQEEVEYCPLKEAVVEGEQQGPDTAQNDTPQSNEEDMRIESEDRSSVLAADNVPSTMEGQQEVCDSNISPCANEVDSKEVNPNHEHTVELKGKQAFLINICFGDLAYLEANENLEKKTSENSIESLPAGTEAPGLDEPIFEDDQISETGNGDELNADAKVEEREESEEQSQCEEGGRGGRGEGGGEEEEQQQQRGESPIEKASSIIILVDITDQNDIQGSSKGEVSGTAEGTDLRINSEELPELGEQAASPIDEEKEEDKG</sequence>
<organism evidence="13">
    <name type="scientific">Rodentolepis nana</name>
    <name type="common">Dwarf tapeworm</name>
    <name type="synonym">Hymenolepis nana</name>
    <dbReference type="NCBI Taxonomy" id="102285"/>
    <lineage>
        <taxon>Eukaryota</taxon>
        <taxon>Metazoa</taxon>
        <taxon>Spiralia</taxon>
        <taxon>Lophotrochozoa</taxon>
        <taxon>Platyhelminthes</taxon>
        <taxon>Cestoda</taxon>
        <taxon>Eucestoda</taxon>
        <taxon>Cyclophyllidea</taxon>
        <taxon>Hymenolepididae</taxon>
        <taxon>Rodentolepis</taxon>
    </lineage>
</organism>
<dbReference type="GO" id="GO:0005868">
    <property type="term" value="C:cytoplasmic dynein complex"/>
    <property type="evidence" value="ECO:0007669"/>
    <property type="project" value="InterPro"/>
</dbReference>
<feature type="compositionally biased region" description="Polar residues" evidence="10">
    <location>
        <begin position="648"/>
        <end position="659"/>
    </location>
</feature>
<feature type="region of interest" description="Disordered" evidence="10">
    <location>
        <begin position="519"/>
        <end position="567"/>
    </location>
</feature>
<feature type="compositionally biased region" description="Basic and acidic residues" evidence="10">
    <location>
        <begin position="662"/>
        <end position="672"/>
    </location>
</feature>
<reference evidence="13" key="1">
    <citation type="submission" date="2017-02" db="UniProtKB">
        <authorList>
            <consortium name="WormBaseParasite"/>
        </authorList>
    </citation>
    <scope>IDENTIFICATION</scope>
</reference>
<dbReference type="Proteomes" id="UP000278807">
    <property type="component" value="Unassembled WGS sequence"/>
</dbReference>
<evidence type="ECO:0000256" key="2">
    <source>
        <dbReference type="ARBA" id="ARBA00022448"/>
    </source>
</evidence>
<dbReference type="OrthoDB" id="27603at2759"/>
<keyword evidence="2" id="KW-0813">Transport</keyword>
<dbReference type="GO" id="GO:0045504">
    <property type="term" value="F:dynein heavy chain binding"/>
    <property type="evidence" value="ECO:0007669"/>
    <property type="project" value="TreeGrafter"/>
</dbReference>
<dbReference type="InterPro" id="IPR022780">
    <property type="entry name" value="Dynein_light_int_chain"/>
</dbReference>
<feature type="compositionally biased region" description="Polar residues" evidence="10">
    <location>
        <begin position="839"/>
        <end position="850"/>
    </location>
</feature>
<evidence type="ECO:0000313" key="13">
    <source>
        <dbReference type="WBParaSite" id="HNAJ_0001005401-mRNA-1"/>
    </source>
</evidence>
<evidence type="ECO:0000256" key="4">
    <source>
        <dbReference type="ARBA" id="ARBA00022701"/>
    </source>
</evidence>
<keyword evidence="12" id="KW-1185">Reference proteome</keyword>
<keyword evidence="8" id="KW-0505">Motor protein</keyword>
<dbReference type="InterPro" id="IPR008467">
    <property type="entry name" value="Dynein1_light_intermed_chain"/>
</dbReference>
<protein>
    <submittedName>
        <fullName evidence="13">Dynein light intermediate chain</fullName>
    </submittedName>
</protein>
<gene>
    <name evidence="11" type="ORF">HNAJ_LOCUS10049</name>
</gene>
<dbReference type="AlphaFoldDB" id="A0A0R3TR58"/>
<evidence type="ECO:0000256" key="10">
    <source>
        <dbReference type="SAM" id="MobiDB-lite"/>
    </source>
</evidence>
<feature type="region of interest" description="Disordered" evidence="10">
    <location>
        <begin position="639"/>
        <end position="672"/>
    </location>
</feature>
<name>A0A0R3TR58_RODNA</name>
<evidence type="ECO:0000313" key="11">
    <source>
        <dbReference type="EMBL" id="VDO07067.1"/>
    </source>
</evidence>
<evidence type="ECO:0000256" key="9">
    <source>
        <dbReference type="ARBA" id="ARBA00023212"/>
    </source>
</evidence>
<comment type="subcellular location">
    <subcellularLocation>
        <location evidence="1">Cytoplasm</location>
        <location evidence="1">Cytoskeleton</location>
    </subcellularLocation>
</comment>
<dbReference type="EMBL" id="UZAE01012860">
    <property type="protein sequence ID" value="VDO07067.1"/>
    <property type="molecule type" value="Genomic_DNA"/>
</dbReference>
<evidence type="ECO:0000256" key="8">
    <source>
        <dbReference type="ARBA" id="ARBA00023175"/>
    </source>
</evidence>
<proteinExistence type="predicted"/>
<feature type="compositionally biased region" description="Acidic residues" evidence="10">
    <location>
        <begin position="205"/>
        <end position="216"/>
    </location>
</feature>
<evidence type="ECO:0000256" key="6">
    <source>
        <dbReference type="ARBA" id="ARBA00022840"/>
    </source>
</evidence>
<feature type="compositionally biased region" description="Acidic residues" evidence="10">
    <location>
        <begin position="879"/>
        <end position="888"/>
    </location>
</feature>
<evidence type="ECO:0000256" key="1">
    <source>
        <dbReference type="ARBA" id="ARBA00004245"/>
    </source>
</evidence>
<evidence type="ECO:0000313" key="12">
    <source>
        <dbReference type="Proteomes" id="UP000278807"/>
    </source>
</evidence>
<evidence type="ECO:0000256" key="7">
    <source>
        <dbReference type="ARBA" id="ARBA00023017"/>
    </source>
</evidence>
<dbReference type="STRING" id="102285.A0A0R3TR58"/>
<keyword evidence="4" id="KW-0493">Microtubule</keyword>
<dbReference type="GO" id="GO:0007018">
    <property type="term" value="P:microtubule-based movement"/>
    <property type="evidence" value="ECO:0007669"/>
    <property type="project" value="InterPro"/>
</dbReference>